<feature type="site" description="Important for catalytic activity" evidence="16">
    <location>
        <position position="38"/>
    </location>
</feature>
<feature type="binding site" evidence="13">
    <location>
        <position position="546"/>
    </location>
    <ligand>
        <name>substrate</name>
    </ligand>
</feature>
<dbReference type="RefSeq" id="WP_102612387.1">
    <property type="nucleotide sequence ID" value="NZ_CADIKD010000025.1"/>
</dbReference>
<dbReference type="InterPro" id="IPR033247">
    <property type="entry name" value="Transketolase_fam"/>
</dbReference>
<dbReference type="NCBIfam" id="TIGR00232">
    <property type="entry name" value="tktlase_bact"/>
    <property type="match status" value="1"/>
</dbReference>
<feature type="binding site" evidence="13">
    <location>
        <position position="368"/>
    </location>
    <ligand>
        <name>substrate</name>
    </ligand>
</feature>
<evidence type="ECO:0000256" key="1">
    <source>
        <dbReference type="ARBA" id="ARBA00001913"/>
    </source>
</evidence>
<evidence type="ECO:0000256" key="14">
    <source>
        <dbReference type="PIRSR" id="PIRSR605478-3"/>
    </source>
</evidence>
<keyword evidence="19" id="KW-1185">Reference proteome</keyword>
<dbReference type="AlphaFoldDB" id="A0A2N7VK61"/>
<evidence type="ECO:0000256" key="4">
    <source>
        <dbReference type="ARBA" id="ARBA00011738"/>
    </source>
</evidence>
<reference evidence="18 19" key="1">
    <citation type="submission" date="2018-01" db="EMBL/GenBank/DDBJ databases">
        <title>Whole genome analyses suggest that Burkholderia sensu lato contains two further novel genera in the rhizoxinica-symbiotica group Mycetohabitans gen. nov., and Trinickia gen. nov.: implications for the evolution of diazotrophy and nodulation in the Burkholderiaceae.</title>
        <authorList>
            <person name="Estrada-de los Santos P."/>
            <person name="Palmer M."/>
            <person name="Chavez-Ramirez B."/>
            <person name="Beukes C."/>
            <person name="Steenkamp E.T."/>
            <person name="Hirsch A.M."/>
            <person name="Manyaka P."/>
            <person name="Maluk M."/>
            <person name="Lafos M."/>
            <person name="Crook M."/>
            <person name="Gross E."/>
            <person name="Simon M.F."/>
            <person name="Bueno dos Reis Junior F."/>
            <person name="Poole P.S."/>
            <person name="Venter S.N."/>
            <person name="James E.K."/>
        </authorList>
    </citation>
    <scope>NUCLEOTIDE SEQUENCE [LARGE SCALE GENOMIC DNA]</scope>
    <source>
        <strain evidence="18 19">GP25-8</strain>
    </source>
</reference>
<feature type="active site" description="Proton donor" evidence="12">
    <location>
        <position position="437"/>
    </location>
</feature>
<feature type="binding site" evidence="14">
    <location>
        <begin position="126"/>
        <end position="128"/>
    </location>
    <ligand>
        <name>thiamine diphosphate</name>
        <dbReference type="ChEBI" id="CHEBI:58937"/>
    </ligand>
</feature>
<dbReference type="FunFam" id="3.40.50.920:FF:000003">
    <property type="entry name" value="Transketolase"/>
    <property type="match status" value="1"/>
</dbReference>
<dbReference type="EC" id="2.2.1.1" evidence="5 11"/>
<evidence type="ECO:0000256" key="9">
    <source>
        <dbReference type="ARBA" id="ARBA00023052"/>
    </source>
</evidence>
<evidence type="ECO:0000256" key="2">
    <source>
        <dbReference type="ARBA" id="ARBA00001941"/>
    </source>
</evidence>
<comment type="subunit">
    <text evidence="4">Homodimer.</text>
</comment>
<dbReference type="InterPro" id="IPR005478">
    <property type="entry name" value="Transketolase_bac-like"/>
</dbReference>
<keyword evidence="8 15" id="KW-0460">Magnesium</keyword>
<evidence type="ECO:0000256" key="11">
    <source>
        <dbReference type="NCBIfam" id="TIGR00232"/>
    </source>
</evidence>
<feature type="binding site" evidence="13">
    <location>
        <position position="395"/>
    </location>
    <ligand>
        <name>substrate</name>
    </ligand>
</feature>
<name>A0A2N7VK61_9BURK</name>
<comment type="cofactor">
    <cofactor evidence="14">
        <name>thiamine diphosphate</name>
        <dbReference type="ChEBI" id="CHEBI:58937"/>
    </cofactor>
    <text evidence="14">Binds 1 thiamine pyrophosphate per subunit. During the reaction, the substrate forms a covalent intermediate with the cofactor.</text>
</comment>
<dbReference type="FunFam" id="3.40.50.970:FF:000003">
    <property type="entry name" value="Transketolase"/>
    <property type="match status" value="1"/>
</dbReference>
<dbReference type="InterPro" id="IPR049557">
    <property type="entry name" value="Transketolase_CS"/>
</dbReference>
<dbReference type="Gene3D" id="3.40.50.920">
    <property type="match status" value="1"/>
</dbReference>
<keyword evidence="7 15" id="KW-0479">Metal-binding</keyword>
<dbReference type="Pfam" id="PF02779">
    <property type="entry name" value="Transket_pyr"/>
    <property type="match status" value="1"/>
</dbReference>
<feature type="binding site" evidence="14">
    <location>
        <position position="273"/>
    </location>
    <ligand>
        <name>thiamine diphosphate</name>
        <dbReference type="ChEBI" id="CHEBI:58937"/>
    </ligand>
</feature>
<keyword evidence="6" id="KW-0808">Transferase</keyword>
<dbReference type="Gene3D" id="3.40.50.970">
    <property type="match status" value="2"/>
</dbReference>
<dbReference type="GO" id="GO:0046872">
    <property type="term" value="F:metal ion binding"/>
    <property type="evidence" value="ECO:0007669"/>
    <property type="project" value="UniProtKB-KW"/>
</dbReference>
<comment type="caution">
    <text evidence="18">The sequence shown here is derived from an EMBL/GenBank/DDBJ whole genome shotgun (WGS) entry which is preliminary data.</text>
</comment>
<evidence type="ECO:0000313" key="18">
    <source>
        <dbReference type="EMBL" id="PMS17540.1"/>
    </source>
</evidence>
<dbReference type="SUPFAM" id="SSF52922">
    <property type="entry name" value="TK C-terminal domain-like"/>
    <property type="match status" value="1"/>
</dbReference>
<feature type="binding site" evidence="14">
    <location>
        <position position="197"/>
    </location>
    <ligand>
        <name>thiamine diphosphate</name>
        <dbReference type="ChEBI" id="CHEBI:58937"/>
    </ligand>
</feature>
<feature type="binding site" evidence="15">
    <location>
        <position position="197"/>
    </location>
    <ligand>
        <name>Mg(2+)</name>
        <dbReference type="ChEBI" id="CHEBI:18420"/>
    </ligand>
</feature>
<evidence type="ECO:0000256" key="3">
    <source>
        <dbReference type="ARBA" id="ARBA00007131"/>
    </source>
</evidence>
<feature type="domain" description="Transketolase-like pyrimidine-binding" evidence="17">
    <location>
        <begin position="365"/>
        <end position="551"/>
    </location>
</feature>
<evidence type="ECO:0000256" key="8">
    <source>
        <dbReference type="ARBA" id="ARBA00022842"/>
    </source>
</evidence>
<dbReference type="Proteomes" id="UP000235347">
    <property type="component" value="Unassembled WGS sequence"/>
</dbReference>
<organism evidence="18 19">
    <name type="scientific">Trinickia soli</name>
    <dbReference type="NCBI Taxonomy" id="380675"/>
    <lineage>
        <taxon>Bacteria</taxon>
        <taxon>Pseudomonadati</taxon>
        <taxon>Pseudomonadota</taxon>
        <taxon>Betaproteobacteria</taxon>
        <taxon>Burkholderiales</taxon>
        <taxon>Burkholderiaceae</taxon>
        <taxon>Trinickia</taxon>
    </lineage>
</organism>
<dbReference type="CDD" id="cd07033">
    <property type="entry name" value="TPP_PYR_DXS_TK_like"/>
    <property type="match status" value="1"/>
</dbReference>
<feature type="site" description="Important for catalytic activity" evidence="16">
    <location>
        <position position="273"/>
    </location>
</feature>
<protein>
    <recommendedName>
        <fullName evidence="5 11">Transketolase</fullName>
        <ecNumber evidence="5 11">2.2.1.1</ecNumber>
    </recommendedName>
</protein>
<evidence type="ECO:0000256" key="15">
    <source>
        <dbReference type="PIRSR" id="PIRSR605478-4"/>
    </source>
</evidence>
<dbReference type="SMART" id="SM00861">
    <property type="entry name" value="Transket_pyr"/>
    <property type="match status" value="1"/>
</dbReference>
<feature type="binding site" evidence="14">
    <location>
        <position position="463"/>
    </location>
    <ligand>
        <name>thiamine diphosphate</name>
        <dbReference type="ChEBI" id="CHEBI:58937"/>
    </ligand>
</feature>
<dbReference type="SUPFAM" id="SSF52518">
    <property type="entry name" value="Thiamin diphosphate-binding fold (THDP-binding)"/>
    <property type="match status" value="2"/>
</dbReference>
<dbReference type="GO" id="GO:0005829">
    <property type="term" value="C:cytosol"/>
    <property type="evidence" value="ECO:0007669"/>
    <property type="project" value="TreeGrafter"/>
</dbReference>
<dbReference type="Pfam" id="PF00456">
    <property type="entry name" value="Transketolase_N"/>
    <property type="match status" value="1"/>
</dbReference>
<dbReference type="GO" id="GO:0004802">
    <property type="term" value="F:transketolase activity"/>
    <property type="evidence" value="ECO:0007669"/>
    <property type="project" value="UniProtKB-UniRule"/>
</dbReference>
<dbReference type="InterPro" id="IPR009014">
    <property type="entry name" value="Transketo_C/PFOR_II"/>
</dbReference>
<feature type="binding site" evidence="14">
    <location>
        <position position="168"/>
    </location>
    <ligand>
        <name>thiamine diphosphate</name>
        <dbReference type="ChEBI" id="CHEBI:58937"/>
    </ligand>
</feature>
<dbReference type="EMBL" id="PNYB01000029">
    <property type="protein sequence ID" value="PMS17540.1"/>
    <property type="molecule type" value="Genomic_DNA"/>
</dbReference>
<feature type="binding site" evidence="15">
    <location>
        <position position="167"/>
    </location>
    <ligand>
        <name>Mg(2+)</name>
        <dbReference type="ChEBI" id="CHEBI:18420"/>
    </ligand>
</feature>
<feature type="binding site" evidence="13">
    <location>
        <position position="495"/>
    </location>
    <ligand>
        <name>substrate</name>
    </ligand>
</feature>
<feature type="binding site" evidence="15">
    <location>
        <position position="199"/>
    </location>
    <ligand>
        <name>Mg(2+)</name>
        <dbReference type="ChEBI" id="CHEBI:18420"/>
    </ligand>
</feature>
<dbReference type="FunFam" id="3.40.50.970:FF:000004">
    <property type="entry name" value="Transketolase"/>
    <property type="match status" value="1"/>
</dbReference>
<evidence type="ECO:0000313" key="19">
    <source>
        <dbReference type="Proteomes" id="UP000235347"/>
    </source>
</evidence>
<dbReference type="Pfam" id="PF22613">
    <property type="entry name" value="Transketolase_C_1"/>
    <property type="match status" value="1"/>
</dbReference>
<evidence type="ECO:0000259" key="17">
    <source>
        <dbReference type="SMART" id="SM00861"/>
    </source>
</evidence>
<dbReference type="PANTHER" id="PTHR43522:SF2">
    <property type="entry name" value="TRANSKETOLASE 1-RELATED"/>
    <property type="match status" value="1"/>
</dbReference>
<dbReference type="GO" id="GO:0009052">
    <property type="term" value="P:pentose-phosphate shunt, non-oxidative branch"/>
    <property type="evidence" value="ECO:0007669"/>
    <property type="project" value="UniProtKB-ARBA"/>
</dbReference>
<dbReference type="CDD" id="cd02012">
    <property type="entry name" value="TPP_TK"/>
    <property type="match status" value="1"/>
</dbReference>
<accession>A0A2N7VK61</accession>
<dbReference type="PANTHER" id="PTHR43522">
    <property type="entry name" value="TRANSKETOLASE"/>
    <property type="match status" value="1"/>
</dbReference>
<dbReference type="InterPro" id="IPR029061">
    <property type="entry name" value="THDP-binding"/>
</dbReference>
<evidence type="ECO:0000256" key="16">
    <source>
        <dbReference type="PIRSR" id="PIRSR605478-5"/>
    </source>
</evidence>
<dbReference type="PROSITE" id="PS00801">
    <property type="entry name" value="TRANSKETOLASE_1"/>
    <property type="match status" value="1"/>
</dbReference>
<keyword evidence="9 14" id="KW-0786">Thiamine pyrophosphate</keyword>
<evidence type="ECO:0000256" key="5">
    <source>
        <dbReference type="ARBA" id="ARBA00013152"/>
    </source>
</evidence>
<feature type="binding site" evidence="13">
    <location>
        <position position="487"/>
    </location>
    <ligand>
        <name>substrate</name>
    </ligand>
</feature>
<evidence type="ECO:0000256" key="6">
    <source>
        <dbReference type="ARBA" id="ARBA00022679"/>
    </source>
</evidence>
<evidence type="ECO:0000256" key="7">
    <source>
        <dbReference type="ARBA" id="ARBA00022723"/>
    </source>
</evidence>
<gene>
    <name evidence="18" type="primary">tkt</name>
    <name evidence="18" type="ORF">C0Z19_24265</name>
</gene>
<comment type="similarity">
    <text evidence="3">Belongs to the transketolase family.</text>
</comment>
<comment type="cofactor">
    <cofactor evidence="15">
        <name>Mg(2+)</name>
        <dbReference type="ChEBI" id="CHEBI:18420"/>
    </cofactor>
    <text evidence="15">Binds 1 Mg(2+) ion per subunit. Can also utilize other divalent metal cations, such as Ca(2+), Mn(2+) and Co(2+).</text>
</comment>
<dbReference type="InterPro" id="IPR005474">
    <property type="entry name" value="Transketolase_N"/>
</dbReference>
<feature type="binding site" evidence="13">
    <location>
        <position position="38"/>
    </location>
    <ligand>
        <name>substrate</name>
    </ligand>
</feature>
<comment type="cofactor">
    <cofactor evidence="2">
        <name>Co(2+)</name>
        <dbReference type="ChEBI" id="CHEBI:48828"/>
    </cofactor>
</comment>
<feature type="binding site" evidence="13">
    <location>
        <position position="499"/>
    </location>
    <ligand>
        <name>substrate</name>
    </ligand>
</feature>
<evidence type="ECO:0000256" key="13">
    <source>
        <dbReference type="PIRSR" id="PIRSR605478-2"/>
    </source>
</evidence>
<evidence type="ECO:0000256" key="12">
    <source>
        <dbReference type="PIRSR" id="PIRSR605478-1"/>
    </source>
</evidence>
<proteinExistence type="inferred from homology"/>
<dbReference type="InterPro" id="IPR055152">
    <property type="entry name" value="Transketolase-like_C_2"/>
</dbReference>
<feature type="binding site" evidence="14">
    <location>
        <position position="78"/>
    </location>
    <ligand>
        <name>thiamine diphosphate</name>
        <dbReference type="ChEBI" id="CHEBI:58937"/>
    </ligand>
</feature>
<dbReference type="InterPro" id="IPR005475">
    <property type="entry name" value="Transketolase-like_Pyr-bd"/>
</dbReference>
<comment type="catalytic activity">
    <reaction evidence="10">
        <text>D-sedoheptulose 7-phosphate + D-glyceraldehyde 3-phosphate = aldehydo-D-ribose 5-phosphate + D-xylulose 5-phosphate</text>
        <dbReference type="Rhea" id="RHEA:10508"/>
        <dbReference type="ChEBI" id="CHEBI:57483"/>
        <dbReference type="ChEBI" id="CHEBI:57737"/>
        <dbReference type="ChEBI" id="CHEBI:58273"/>
        <dbReference type="ChEBI" id="CHEBI:59776"/>
        <dbReference type="EC" id="2.2.1.1"/>
    </reaction>
</comment>
<evidence type="ECO:0000256" key="10">
    <source>
        <dbReference type="ARBA" id="ARBA00049473"/>
    </source>
</evidence>
<feature type="binding site" evidence="13">
    <location>
        <position position="273"/>
    </location>
    <ligand>
        <name>substrate</name>
    </ligand>
</feature>
<sequence>MNPAISTPRTAASTLDDLCVNTLRFLSVDAVQKADSGHPGLPLGAAPMAYVLWTRFLSHNPANPSWLNRDRFVLSAGHGSMLLYSLLHMTGYDMPLEQIKQFRQWGSLTPGHPERDLTRGIETTTGPLGQGFANGVGMAMAETHLAARYNRPGFDIVDHFTYGIVSDGDLMEGVASEAASLAGHLQLGKLIYLYDDNQVTLSAGTDLTFSEDCARRFEAYGWHTQSVDDGNDLAAIGQALDNARADTRRPSLILVRTHLGYGSPNRQDTYKAHGSPLGEEEVRLTKQNLGWPTEPAFYIPEPAQVHFRRALEQGGHAESEWNTRFRAYTQAFPTLAEELLNATRGELPAGWDQDIPNFPADVKGIATRVASGKVMNAIAQRLPSFMGGSADLDPSTFTALSGLGDFEAPGASARDRQGSEGGGWSRAGRNLHFGVREHGMGAILNGLAAHGGTVPFGATFLIFSDYMRPAIRLAALMHLQVIYVFTHDSLALGEDGSTHQPIEQLANLRAVPNLNVIRPADANETAVAWRVALETRDRPTALILTRQNVPTFDRAQFAPADGLRRGGYILADAPGGKPTLILIATGSEVALAMAARERLLAQNIAVRVVSLPCWTLFDAEPQAYRDAVLPPSVGARLAIEAGVPQGWHRYVGERGEVLGVERFGASAPSDVLLREYGFTTDNVCARALALPR</sequence>
<comment type="cofactor">
    <cofactor evidence="1">
        <name>Ca(2+)</name>
        <dbReference type="ChEBI" id="CHEBI:29108"/>
    </cofactor>
</comment>